<feature type="active site" description="Charge relay system" evidence="7">
    <location>
        <position position="152"/>
    </location>
</feature>
<feature type="chain" id="PRO_5046845315" description="Peptidase S8" evidence="8">
    <location>
        <begin position="30"/>
        <end position="553"/>
    </location>
</feature>
<keyword evidence="3 7" id="KW-0645">Protease</keyword>
<keyword evidence="4" id="KW-0479">Metal-binding</keyword>
<dbReference type="Pfam" id="PF02225">
    <property type="entry name" value="PA"/>
    <property type="match status" value="1"/>
</dbReference>
<evidence type="ECO:0000256" key="4">
    <source>
        <dbReference type="ARBA" id="ARBA00022723"/>
    </source>
</evidence>
<dbReference type="CDD" id="cd04817">
    <property type="entry name" value="PA_VapT_like"/>
    <property type="match status" value="1"/>
</dbReference>
<dbReference type="RefSeq" id="WP_237361526.1">
    <property type="nucleotide sequence ID" value="NZ_CAKLDM010000002.1"/>
</dbReference>
<dbReference type="Gene3D" id="3.40.50.200">
    <property type="entry name" value="Peptidase S8/S53 domain"/>
    <property type="match status" value="1"/>
</dbReference>
<sequence>MNNTKNKIKGLLILSTAAVAMTGFSIANATPKIGFNEADMPTKYIVKFKENLPSPLMRTVNGVFATQGELRQSLLQNVKARSIEKVGKEETYSVEIDESELADLENSGQVEYVEVDPPRYLLSETTPWGLTNVSAMLVSDSNAGNRTVCIIDSGYDLGHSDLPSNTVSGTNDSGTGDWYKPGSDNTHGTHVAGTIAALENGIGVKGVMPSGQANLHIVKVFNSSGWGYSSTLVNAIQTCADNGANVVNMSLGGSQASFTERRAMKALYEQGVLLVAAAGNDGTTSYSYPASYSSVMSVAATDSNNQHANFSQRNSQVEISAPGEAILSTVTRGEGVTSDITLGGKNYFDRGVVPHNRLIVSGNQYVGAPVAGTVTGQIATCSITSGQYSCPDMSDKICVTERAENQSSGVYPESDAVQACYNAGAKAAVVYSNSSRPGLQNPFLLDPSNSHEIVSVSVDRELGLELEGLAGSTATVSTKTGQDYAYMNGTSMASPHAAGVAALVWSYNPTCSAEQVRSVLQSTASNYPTRNTDTGYGIVDALAAKDRLTAGCN</sequence>
<dbReference type="Proteomes" id="UP000838748">
    <property type="component" value="Unassembled WGS sequence"/>
</dbReference>
<feature type="domain" description="Peptidase S8/S53" evidence="9">
    <location>
        <begin position="473"/>
        <end position="537"/>
    </location>
</feature>
<dbReference type="InterPro" id="IPR034202">
    <property type="entry name" value="Subtilisin_Carlsberg-like"/>
</dbReference>
<protein>
    <recommendedName>
        <fullName evidence="13">Peptidase S8</fullName>
    </recommendedName>
</protein>
<gene>
    <name evidence="11" type="ORF">VMF7928_02221</name>
</gene>
<evidence type="ECO:0000256" key="1">
    <source>
        <dbReference type="ARBA" id="ARBA00011073"/>
    </source>
</evidence>
<dbReference type="PROSITE" id="PS00137">
    <property type="entry name" value="SUBTILASE_HIS"/>
    <property type="match status" value="1"/>
</dbReference>
<keyword evidence="2" id="KW-0134">Cell wall</keyword>
<dbReference type="EMBL" id="CAKLDM010000002">
    <property type="protein sequence ID" value="CAH0539525.1"/>
    <property type="molecule type" value="Genomic_DNA"/>
</dbReference>
<dbReference type="InterPro" id="IPR050131">
    <property type="entry name" value="Peptidase_S8_subtilisin-like"/>
</dbReference>
<dbReference type="InterPro" id="IPR037045">
    <property type="entry name" value="S8pro/Inhibitor_I9_sf"/>
</dbReference>
<dbReference type="PROSITE" id="PS00138">
    <property type="entry name" value="SUBTILASE_SER"/>
    <property type="match status" value="1"/>
</dbReference>
<evidence type="ECO:0000256" key="8">
    <source>
        <dbReference type="SAM" id="SignalP"/>
    </source>
</evidence>
<feature type="active site" description="Charge relay system" evidence="7">
    <location>
        <position position="187"/>
    </location>
</feature>
<dbReference type="InterPro" id="IPR003137">
    <property type="entry name" value="PA_domain"/>
</dbReference>
<dbReference type="SUPFAM" id="SSF54897">
    <property type="entry name" value="Protease propeptides/inhibitors"/>
    <property type="match status" value="1"/>
</dbReference>
<organism evidence="11 12">
    <name type="scientific">Vibrio marisflavi CECT 7928</name>
    <dbReference type="NCBI Taxonomy" id="634439"/>
    <lineage>
        <taxon>Bacteria</taxon>
        <taxon>Pseudomonadati</taxon>
        <taxon>Pseudomonadota</taxon>
        <taxon>Gammaproteobacteria</taxon>
        <taxon>Vibrionales</taxon>
        <taxon>Vibrionaceae</taxon>
        <taxon>Vibrio</taxon>
    </lineage>
</organism>
<evidence type="ECO:0000256" key="2">
    <source>
        <dbReference type="ARBA" id="ARBA00022512"/>
    </source>
</evidence>
<keyword evidence="2" id="KW-0964">Secreted</keyword>
<dbReference type="Gene3D" id="3.50.30.30">
    <property type="match status" value="1"/>
</dbReference>
<proteinExistence type="inferred from homology"/>
<evidence type="ECO:0000313" key="11">
    <source>
        <dbReference type="EMBL" id="CAH0539525.1"/>
    </source>
</evidence>
<dbReference type="SUPFAM" id="SSF52743">
    <property type="entry name" value="Subtilisin-like"/>
    <property type="match status" value="1"/>
</dbReference>
<keyword evidence="12" id="KW-1185">Reference proteome</keyword>
<comment type="similarity">
    <text evidence="1 7">Belongs to the peptidase S8 family.</text>
</comment>
<feature type="signal peptide" evidence="8">
    <location>
        <begin position="1"/>
        <end position="29"/>
    </location>
</feature>
<dbReference type="Gene3D" id="3.30.70.80">
    <property type="entry name" value="Peptidase S8 propeptide/proteinase inhibitor I9"/>
    <property type="match status" value="1"/>
</dbReference>
<feature type="domain" description="Peptidase S8/S53" evidence="9">
    <location>
        <begin position="147"/>
        <end position="331"/>
    </location>
</feature>
<dbReference type="InterPro" id="IPR022398">
    <property type="entry name" value="Peptidase_S8_His-AS"/>
</dbReference>
<comment type="caution">
    <text evidence="11">The sequence shown here is derived from an EMBL/GenBank/DDBJ whole genome shotgun (WGS) entry which is preliminary data.</text>
</comment>
<dbReference type="InterPro" id="IPR015500">
    <property type="entry name" value="Peptidase_S8_subtilisin-rel"/>
</dbReference>
<dbReference type="PRINTS" id="PR00723">
    <property type="entry name" value="SUBTILISIN"/>
</dbReference>
<feature type="active site" description="Charge relay system" evidence="7">
    <location>
        <position position="491"/>
    </location>
</feature>
<feature type="domain" description="PA" evidence="10">
    <location>
        <begin position="375"/>
        <end position="466"/>
    </location>
</feature>
<evidence type="ECO:0000256" key="7">
    <source>
        <dbReference type="PROSITE-ProRule" id="PRU01240"/>
    </source>
</evidence>
<dbReference type="InterPro" id="IPR023828">
    <property type="entry name" value="Peptidase_S8_Ser-AS"/>
</dbReference>
<evidence type="ECO:0000259" key="9">
    <source>
        <dbReference type="Pfam" id="PF00082"/>
    </source>
</evidence>
<evidence type="ECO:0000256" key="3">
    <source>
        <dbReference type="ARBA" id="ARBA00022670"/>
    </source>
</evidence>
<dbReference type="PROSITE" id="PS51892">
    <property type="entry name" value="SUBTILASE"/>
    <property type="match status" value="1"/>
</dbReference>
<keyword evidence="5 7" id="KW-0378">Hydrolase</keyword>
<evidence type="ECO:0000259" key="10">
    <source>
        <dbReference type="Pfam" id="PF02225"/>
    </source>
</evidence>
<accession>A0ABM9A487</accession>
<dbReference type="PANTHER" id="PTHR43806">
    <property type="entry name" value="PEPTIDASE S8"/>
    <property type="match status" value="1"/>
</dbReference>
<dbReference type="InterPro" id="IPR000209">
    <property type="entry name" value="Peptidase_S8/S53_dom"/>
</dbReference>
<dbReference type="PANTHER" id="PTHR43806:SF11">
    <property type="entry name" value="CEREVISIN-RELATED"/>
    <property type="match status" value="1"/>
</dbReference>
<evidence type="ECO:0008006" key="13">
    <source>
        <dbReference type="Google" id="ProtNLM"/>
    </source>
</evidence>
<keyword evidence="6 7" id="KW-0720">Serine protease</keyword>
<reference evidence="11" key="1">
    <citation type="submission" date="2021-11" db="EMBL/GenBank/DDBJ databases">
        <authorList>
            <person name="Rodrigo-Torres L."/>
            <person name="Arahal R. D."/>
            <person name="Lucena T."/>
        </authorList>
    </citation>
    <scope>NUCLEOTIDE SEQUENCE</scope>
    <source>
        <strain evidence="11">CECT 7928</strain>
    </source>
</reference>
<evidence type="ECO:0000313" key="12">
    <source>
        <dbReference type="Proteomes" id="UP000838748"/>
    </source>
</evidence>
<dbReference type="InterPro" id="IPR036852">
    <property type="entry name" value="Peptidase_S8/S53_dom_sf"/>
</dbReference>
<name>A0ABM9A487_9VIBR</name>
<keyword evidence="8" id="KW-0732">Signal</keyword>
<evidence type="ECO:0000256" key="5">
    <source>
        <dbReference type="ARBA" id="ARBA00022801"/>
    </source>
</evidence>
<evidence type="ECO:0000256" key="6">
    <source>
        <dbReference type="ARBA" id="ARBA00022825"/>
    </source>
</evidence>
<dbReference type="Pfam" id="PF00082">
    <property type="entry name" value="Peptidase_S8"/>
    <property type="match status" value="2"/>
</dbReference>
<dbReference type="CDD" id="cd07477">
    <property type="entry name" value="Peptidases_S8_Subtilisin_subset"/>
    <property type="match status" value="1"/>
</dbReference>